<evidence type="ECO:0000313" key="2">
    <source>
        <dbReference type="EMBL" id="KAK3744844.1"/>
    </source>
</evidence>
<gene>
    <name evidence="2" type="ORF">RRG08_050783</name>
</gene>
<comment type="caution">
    <text evidence="2">The sequence shown here is derived from an EMBL/GenBank/DDBJ whole genome shotgun (WGS) entry which is preliminary data.</text>
</comment>
<sequence>MDPQGASSDLADAFQDDADYNDENNKVISNNENSNMAAEDSSAPEVNTVEEKEDETPLHGSDMVGTDGSVIIEKDEEKDRRGDAGVEIGKKEPSLEELQTEENKSSMETVEPEKSGEYIDDTLAGEEDIKNSEVPPRPKSPEVGKAIAEKLAETDVTADGAADAKSEAGSNAGDSLVPTPTPATRIRLNTRKHTTTPADDSGLAQPVLPHINKGQANVHQMTTSITHARRKQDGLVPISRQPVRNRVPPKLVRLATVTVSPAKSRPNKTASLYYEEPRRPSKVITWDQATNHRPPLRIDMEGPGPCSYSPLNKPLGETNAPCFTFGTKCYPEKDGGARTSWGKSWFQSHHLWHSKADYAREGLWPSPNHYPKPGLLGPRQRTMTEAPSYTFGHKAAFSIIKPGAAKEPSPNDYERQNADSLVLRRGPSFTHQFRREGTVLWGSTEKTPAPCSYVPDPSPRIQRPAYTIQGIRREKSHVLGPYSTL</sequence>
<dbReference type="InterPro" id="IPR010736">
    <property type="entry name" value="SHIPPO-rpt"/>
</dbReference>
<feature type="compositionally biased region" description="Low complexity" evidence="1">
    <location>
        <begin position="26"/>
        <end position="35"/>
    </location>
</feature>
<feature type="compositionally biased region" description="Basic and acidic residues" evidence="1">
    <location>
        <begin position="72"/>
        <end position="94"/>
    </location>
</feature>
<keyword evidence="3" id="KW-1185">Reference proteome</keyword>
<proteinExistence type="predicted"/>
<dbReference type="Pfam" id="PF07004">
    <property type="entry name" value="SHIPPO-rpt"/>
    <property type="match status" value="1"/>
</dbReference>
<protein>
    <submittedName>
        <fullName evidence="2">Uncharacterized protein</fullName>
    </submittedName>
</protein>
<feature type="region of interest" description="Disordered" evidence="1">
    <location>
        <begin position="1"/>
        <end position="205"/>
    </location>
</feature>
<evidence type="ECO:0000313" key="3">
    <source>
        <dbReference type="Proteomes" id="UP001283361"/>
    </source>
</evidence>
<feature type="compositionally biased region" description="Basic and acidic residues" evidence="1">
    <location>
        <begin position="139"/>
        <end position="153"/>
    </location>
</feature>
<dbReference type="Proteomes" id="UP001283361">
    <property type="component" value="Unassembled WGS sequence"/>
</dbReference>
<dbReference type="AlphaFoldDB" id="A0AAE0YHF1"/>
<reference evidence="2" key="1">
    <citation type="journal article" date="2023" name="G3 (Bethesda)">
        <title>A reference genome for the long-term kleptoplast-retaining sea slug Elysia crispata morphotype clarki.</title>
        <authorList>
            <person name="Eastman K.E."/>
            <person name="Pendleton A.L."/>
            <person name="Shaikh M.A."/>
            <person name="Suttiyut T."/>
            <person name="Ogas R."/>
            <person name="Tomko P."/>
            <person name="Gavelis G."/>
            <person name="Widhalm J.R."/>
            <person name="Wisecaver J.H."/>
        </authorList>
    </citation>
    <scope>NUCLEOTIDE SEQUENCE</scope>
    <source>
        <strain evidence="2">ECLA1</strain>
    </source>
</reference>
<feature type="compositionally biased region" description="Basic and acidic residues" evidence="1">
    <location>
        <begin position="101"/>
        <end position="117"/>
    </location>
</feature>
<accession>A0AAE0YHF1</accession>
<evidence type="ECO:0000256" key="1">
    <source>
        <dbReference type="SAM" id="MobiDB-lite"/>
    </source>
</evidence>
<dbReference type="EMBL" id="JAWDGP010006242">
    <property type="protein sequence ID" value="KAK3744844.1"/>
    <property type="molecule type" value="Genomic_DNA"/>
</dbReference>
<organism evidence="2 3">
    <name type="scientific">Elysia crispata</name>
    <name type="common">lettuce slug</name>
    <dbReference type="NCBI Taxonomy" id="231223"/>
    <lineage>
        <taxon>Eukaryota</taxon>
        <taxon>Metazoa</taxon>
        <taxon>Spiralia</taxon>
        <taxon>Lophotrochozoa</taxon>
        <taxon>Mollusca</taxon>
        <taxon>Gastropoda</taxon>
        <taxon>Heterobranchia</taxon>
        <taxon>Euthyneura</taxon>
        <taxon>Panpulmonata</taxon>
        <taxon>Sacoglossa</taxon>
        <taxon>Placobranchoidea</taxon>
        <taxon>Plakobranchidae</taxon>
        <taxon>Elysia</taxon>
    </lineage>
</organism>
<name>A0AAE0YHF1_9GAST</name>